<name>A0A645A8M7_9ZZZZ</name>
<evidence type="ECO:0000313" key="1">
    <source>
        <dbReference type="EMBL" id="MPM49048.1"/>
    </source>
</evidence>
<proteinExistence type="predicted"/>
<reference evidence="1" key="1">
    <citation type="submission" date="2019-08" db="EMBL/GenBank/DDBJ databases">
        <authorList>
            <person name="Kucharzyk K."/>
            <person name="Murdoch R.W."/>
            <person name="Higgins S."/>
            <person name="Loffler F."/>
        </authorList>
    </citation>
    <scope>NUCLEOTIDE SEQUENCE</scope>
</reference>
<sequence length="168" mass="17515">MSITAQATITTRNLPIQVTRGQAPLVTLPTTTPTQDLQIPEPITALHVRAIPDQTATTAVQAALEATTPIQGPVVLREAITAITHAQAVREAATVLHAQAAPEAIIHAQAAPVVRTQAAVIQEDLHRAAPARHLHTHQVHHRAAAVVEAAVVEAAVTAAAAAGKLTFF</sequence>
<dbReference type="AlphaFoldDB" id="A0A645A8M7"/>
<gene>
    <name evidence="1" type="ORF">SDC9_95776</name>
</gene>
<accession>A0A645A8M7</accession>
<dbReference type="EMBL" id="VSSQ01012360">
    <property type="protein sequence ID" value="MPM49048.1"/>
    <property type="molecule type" value="Genomic_DNA"/>
</dbReference>
<organism evidence="1">
    <name type="scientific">bioreactor metagenome</name>
    <dbReference type="NCBI Taxonomy" id="1076179"/>
    <lineage>
        <taxon>unclassified sequences</taxon>
        <taxon>metagenomes</taxon>
        <taxon>ecological metagenomes</taxon>
    </lineage>
</organism>
<comment type="caution">
    <text evidence="1">The sequence shown here is derived from an EMBL/GenBank/DDBJ whole genome shotgun (WGS) entry which is preliminary data.</text>
</comment>
<protein>
    <submittedName>
        <fullName evidence="1">Uncharacterized protein</fullName>
    </submittedName>
</protein>